<evidence type="ECO:0000256" key="4">
    <source>
        <dbReference type="SAM" id="Phobius"/>
    </source>
</evidence>
<keyword evidence="4" id="KW-0812">Transmembrane</keyword>
<sequence length="621" mass="69994">MTTKEQPTAKNQLIRFYQDRTAALTAQIASLKMRNRIFLTAELLTFAAAIGFVAAYTVYGKLWLTGMAALTGVAYIVARRMDVNNSERTARLTARRTAYENELEYLDGDFSPFDDGRRYSDPQHPFAYDMDIFGPQSLFHRINRTVTTGGSDELARRLSSLPDCDGMEENGRENMLPEDAKTSHFIEYIEQQHSIIDRLAADEELRTEFAARRQDTPTDTGAVLQALDDVHRMRLPAWAGSKTAAIFAWLSLGGFFTTVVLSAFCSLPSGIPTAWGTLHLFIQLMMCNRPLRAIDKTAGRLDSEFRAYGELMDILTKNETAANAGPTLASAGEAFGSLRRILDGLDRRGNVLGLILFDIFMLSDFFLVRRFRRWQQCHTETIGRCIREVSTLDALISMATFRYNEPEAGSAEICNSTDVVYEARGLWHPFIDSHAVRNDFDIADSHYYIVTGANMAGKSTFLRSLGVNYILAMNGMPVFAESLKVSVFSLFSSMRTSDDLAHGISYFNAELLRLKQLIAHCHRHRRTLIILDEILKGTNSLDKLNGSRMFLDAISRLPVSGVIATHDLELSRMADERPERFHNFCFEIRLADEITYTYKITPGVARNQNATHLLRKIIEKV</sequence>
<keyword evidence="2" id="KW-0067">ATP-binding</keyword>
<dbReference type="InterPro" id="IPR027417">
    <property type="entry name" value="P-loop_NTPase"/>
</dbReference>
<keyword evidence="1" id="KW-0547">Nucleotide-binding</keyword>
<dbReference type="Gene3D" id="3.40.50.300">
    <property type="entry name" value="P-loop containing nucleotide triphosphate hydrolases"/>
    <property type="match status" value="1"/>
</dbReference>
<dbReference type="PANTHER" id="PTHR11361">
    <property type="entry name" value="DNA MISMATCH REPAIR PROTEIN MUTS FAMILY MEMBER"/>
    <property type="match status" value="1"/>
</dbReference>
<keyword evidence="4" id="KW-0472">Membrane</keyword>
<comment type="caution">
    <text evidence="6">The sequence shown here is derived from an EMBL/GenBank/DDBJ whole genome shotgun (WGS) entry which is preliminary data.</text>
</comment>
<evidence type="ECO:0000256" key="1">
    <source>
        <dbReference type="ARBA" id="ARBA00022741"/>
    </source>
</evidence>
<dbReference type="GeneID" id="82158172"/>
<evidence type="ECO:0000313" key="7">
    <source>
        <dbReference type="Proteomes" id="UP001193734"/>
    </source>
</evidence>
<dbReference type="PANTHER" id="PTHR11361:SF99">
    <property type="entry name" value="DNA MISMATCH REPAIR PROTEIN"/>
    <property type="match status" value="1"/>
</dbReference>
<keyword evidence="4" id="KW-1133">Transmembrane helix</keyword>
<organism evidence="6 7">
    <name type="scientific">Xylanibacter rodentium</name>
    <dbReference type="NCBI Taxonomy" id="2736289"/>
    <lineage>
        <taxon>Bacteria</taxon>
        <taxon>Pseudomonadati</taxon>
        <taxon>Bacteroidota</taxon>
        <taxon>Bacteroidia</taxon>
        <taxon>Bacteroidales</taxon>
        <taxon>Prevotellaceae</taxon>
        <taxon>Xylanibacter</taxon>
    </lineage>
</organism>
<proteinExistence type="predicted"/>
<feature type="transmembrane region" description="Helical" evidence="4">
    <location>
        <begin position="349"/>
        <end position="368"/>
    </location>
</feature>
<evidence type="ECO:0000259" key="5">
    <source>
        <dbReference type="SMART" id="SM00534"/>
    </source>
</evidence>
<evidence type="ECO:0000313" key="6">
    <source>
        <dbReference type="EMBL" id="NPE14722.1"/>
    </source>
</evidence>
<accession>A0ABX2AVD6</accession>
<dbReference type="Pfam" id="PF00488">
    <property type="entry name" value="MutS_V"/>
    <property type="match status" value="1"/>
</dbReference>
<keyword evidence="3" id="KW-0238">DNA-binding</keyword>
<reference evidence="6 7" key="1">
    <citation type="submission" date="2020-05" db="EMBL/GenBank/DDBJ databases">
        <title>Distinct polysaccharide utilization as determinants for interspecies competition between intestinal Prevotella spp.</title>
        <authorList>
            <person name="Galvez E.J.C."/>
            <person name="Iljazovic A."/>
            <person name="Strowig T."/>
        </authorList>
    </citation>
    <scope>NUCLEOTIDE SEQUENCE [LARGE SCALE GENOMIC DNA]</scope>
    <source>
        <strain evidence="6 7">PROD</strain>
    </source>
</reference>
<dbReference type="InterPro" id="IPR000432">
    <property type="entry name" value="DNA_mismatch_repair_MutS_C"/>
</dbReference>
<dbReference type="RefSeq" id="WP_172323450.1">
    <property type="nucleotide sequence ID" value="NZ_CASGIA010000013.1"/>
</dbReference>
<evidence type="ECO:0000256" key="2">
    <source>
        <dbReference type="ARBA" id="ARBA00022840"/>
    </source>
</evidence>
<dbReference type="SUPFAM" id="SSF52540">
    <property type="entry name" value="P-loop containing nucleoside triphosphate hydrolases"/>
    <property type="match status" value="1"/>
</dbReference>
<gene>
    <name evidence="6" type="ORF">HPS55_10390</name>
</gene>
<dbReference type="EMBL" id="JABKKE010000017">
    <property type="protein sequence ID" value="NPE14722.1"/>
    <property type="molecule type" value="Genomic_DNA"/>
</dbReference>
<name>A0ABX2AVD6_9BACT</name>
<dbReference type="Proteomes" id="UP001193734">
    <property type="component" value="Unassembled WGS sequence"/>
</dbReference>
<evidence type="ECO:0000256" key="3">
    <source>
        <dbReference type="ARBA" id="ARBA00023125"/>
    </source>
</evidence>
<dbReference type="SMART" id="SM00534">
    <property type="entry name" value="MUTSac"/>
    <property type="match status" value="1"/>
</dbReference>
<keyword evidence="7" id="KW-1185">Reference proteome</keyword>
<feature type="transmembrane region" description="Helical" evidence="4">
    <location>
        <begin position="37"/>
        <end position="56"/>
    </location>
</feature>
<protein>
    <submittedName>
        <fullName evidence="6">DNA mismatch repair protein MutS</fullName>
    </submittedName>
</protein>
<dbReference type="InterPro" id="IPR045076">
    <property type="entry name" value="MutS"/>
</dbReference>
<feature type="domain" description="DNA mismatch repair proteins mutS family" evidence="5">
    <location>
        <begin position="445"/>
        <end position="620"/>
    </location>
</feature>
<feature type="transmembrane region" description="Helical" evidence="4">
    <location>
        <begin position="243"/>
        <end position="264"/>
    </location>
</feature>